<dbReference type="Proteomes" id="UP000325081">
    <property type="component" value="Unassembled WGS sequence"/>
</dbReference>
<feature type="compositionally biased region" description="Polar residues" evidence="1">
    <location>
        <begin position="56"/>
        <end position="81"/>
    </location>
</feature>
<gene>
    <name evidence="2" type="ORF">STAS_07058</name>
</gene>
<comment type="caution">
    <text evidence="2">The sequence shown here is derived from an EMBL/GenBank/DDBJ whole genome shotgun (WGS) entry which is preliminary data.</text>
</comment>
<evidence type="ECO:0000313" key="3">
    <source>
        <dbReference type="Proteomes" id="UP000325081"/>
    </source>
</evidence>
<protein>
    <submittedName>
        <fullName evidence="2">Disease resistance protein</fullName>
    </submittedName>
</protein>
<accession>A0A5A7PET4</accession>
<dbReference type="EMBL" id="BKCP01004417">
    <property type="protein sequence ID" value="GER31078.1"/>
    <property type="molecule type" value="Genomic_DNA"/>
</dbReference>
<feature type="compositionally biased region" description="Low complexity" evidence="1">
    <location>
        <begin position="103"/>
        <end position="112"/>
    </location>
</feature>
<feature type="compositionally biased region" description="Basic and acidic residues" evidence="1">
    <location>
        <begin position="36"/>
        <end position="49"/>
    </location>
</feature>
<sequence>MAPGLVRNPKPRIIPNNSRQILMEHITGGLTRNKTRQSEKTEMASDKVHKGLPITDGSSIGSKTANPTFEGNMPTNQPPQSHQKENTLMPEVQTPQTQHKESTLLQEVQTQQQEERTRQNQSQQNGSTLHSPLQEGSQHTQSPQADIIGKNLQNRCDFTVAKI</sequence>
<evidence type="ECO:0000313" key="2">
    <source>
        <dbReference type="EMBL" id="GER31078.1"/>
    </source>
</evidence>
<evidence type="ECO:0000256" key="1">
    <source>
        <dbReference type="SAM" id="MobiDB-lite"/>
    </source>
</evidence>
<name>A0A5A7PET4_STRAF</name>
<proteinExistence type="predicted"/>
<feature type="region of interest" description="Disordered" evidence="1">
    <location>
        <begin position="27"/>
        <end position="148"/>
    </location>
</feature>
<dbReference type="AlphaFoldDB" id="A0A5A7PET4"/>
<keyword evidence="3" id="KW-1185">Reference proteome</keyword>
<organism evidence="2 3">
    <name type="scientific">Striga asiatica</name>
    <name type="common">Asiatic witchweed</name>
    <name type="synonym">Buchnera asiatica</name>
    <dbReference type="NCBI Taxonomy" id="4170"/>
    <lineage>
        <taxon>Eukaryota</taxon>
        <taxon>Viridiplantae</taxon>
        <taxon>Streptophyta</taxon>
        <taxon>Embryophyta</taxon>
        <taxon>Tracheophyta</taxon>
        <taxon>Spermatophyta</taxon>
        <taxon>Magnoliopsida</taxon>
        <taxon>eudicotyledons</taxon>
        <taxon>Gunneridae</taxon>
        <taxon>Pentapetalae</taxon>
        <taxon>asterids</taxon>
        <taxon>lamiids</taxon>
        <taxon>Lamiales</taxon>
        <taxon>Orobanchaceae</taxon>
        <taxon>Buchnereae</taxon>
        <taxon>Striga</taxon>
    </lineage>
</organism>
<feature type="compositionally biased region" description="Polar residues" evidence="1">
    <location>
        <begin position="126"/>
        <end position="144"/>
    </location>
</feature>
<reference evidence="3" key="1">
    <citation type="journal article" date="2019" name="Curr. Biol.">
        <title>Genome Sequence of Striga asiatica Provides Insight into the Evolution of Plant Parasitism.</title>
        <authorList>
            <person name="Yoshida S."/>
            <person name="Kim S."/>
            <person name="Wafula E.K."/>
            <person name="Tanskanen J."/>
            <person name="Kim Y.M."/>
            <person name="Honaas L."/>
            <person name="Yang Z."/>
            <person name="Spallek T."/>
            <person name="Conn C.E."/>
            <person name="Ichihashi Y."/>
            <person name="Cheong K."/>
            <person name="Cui S."/>
            <person name="Der J.P."/>
            <person name="Gundlach H."/>
            <person name="Jiao Y."/>
            <person name="Hori C."/>
            <person name="Ishida J.K."/>
            <person name="Kasahara H."/>
            <person name="Kiba T."/>
            <person name="Kim M.S."/>
            <person name="Koo N."/>
            <person name="Laohavisit A."/>
            <person name="Lee Y.H."/>
            <person name="Lumba S."/>
            <person name="McCourt P."/>
            <person name="Mortimer J.C."/>
            <person name="Mutuku J.M."/>
            <person name="Nomura T."/>
            <person name="Sasaki-Sekimoto Y."/>
            <person name="Seto Y."/>
            <person name="Wang Y."/>
            <person name="Wakatake T."/>
            <person name="Sakakibara H."/>
            <person name="Demura T."/>
            <person name="Yamaguchi S."/>
            <person name="Yoneyama K."/>
            <person name="Manabe R.I."/>
            <person name="Nelson D.C."/>
            <person name="Schulman A.H."/>
            <person name="Timko M.P."/>
            <person name="dePamphilis C.W."/>
            <person name="Choi D."/>
            <person name="Shirasu K."/>
        </authorList>
    </citation>
    <scope>NUCLEOTIDE SEQUENCE [LARGE SCALE GENOMIC DNA]</scope>
    <source>
        <strain evidence="3">cv. UVA1</strain>
    </source>
</reference>